<name>A0A918HIW6_9ACTN</name>
<reference evidence="1" key="1">
    <citation type="journal article" date="2014" name="Int. J. Syst. Evol. Microbiol.">
        <title>Complete genome sequence of Corynebacterium casei LMG S-19264T (=DSM 44701T), isolated from a smear-ripened cheese.</title>
        <authorList>
            <consortium name="US DOE Joint Genome Institute (JGI-PGF)"/>
            <person name="Walter F."/>
            <person name="Albersmeier A."/>
            <person name="Kalinowski J."/>
            <person name="Ruckert C."/>
        </authorList>
    </citation>
    <scope>NUCLEOTIDE SEQUENCE</scope>
    <source>
        <strain evidence="1">JCM 3172</strain>
    </source>
</reference>
<dbReference type="EMBL" id="BMQQ01000064">
    <property type="protein sequence ID" value="GGT67159.1"/>
    <property type="molecule type" value="Genomic_DNA"/>
</dbReference>
<comment type="caution">
    <text evidence="1">The sequence shown here is derived from an EMBL/GenBank/DDBJ whole genome shotgun (WGS) entry which is preliminary data.</text>
</comment>
<dbReference type="AlphaFoldDB" id="A0A918HIW6"/>
<evidence type="ECO:0000313" key="2">
    <source>
        <dbReference type="Proteomes" id="UP000619486"/>
    </source>
</evidence>
<reference evidence="1" key="2">
    <citation type="submission" date="2020-09" db="EMBL/GenBank/DDBJ databases">
        <authorList>
            <person name="Sun Q."/>
            <person name="Ohkuma M."/>
        </authorList>
    </citation>
    <scope>NUCLEOTIDE SEQUENCE</scope>
    <source>
        <strain evidence="1">JCM 3172</strain>
    </source>
</reference>
<sequence>MSDDLPHPPWQMDWTAAAFKEFQSMPADGRQLVMAARAELITVEDPYFRGIDADASLPQWITIRPPASTRPAGPHVADLAGGRGWLVFTFIRRHAEPQIVVTDAFWA</sequence>
<gene>
    <name evidence="1" type="ORF">GCM10014713_69570</name>
</gene>
<proteinExistence type="predicted"/>
<dbReference type="RefSeq" id="WP_229833365.1">
    <property type="nucleotide sequence ID" value="NZ_BMQQ01000064.1"/>
</dbReference>
<dbReference type="Proteomes" id="UP000619486">
    <property type="component" value="Unassembled WGS sequence"/>
</dbReference>
<protein>
    <submittedName>
        <fullName evidence="1">Uncharacterized protein</fullName>
    </submittedName>
</protein>
<evidence type="ECO:0000313" key="1">
    <source>
        <dbReference type="EMBL" id="GGT67159.1"/>
    </source>
</evidence>
<accession>A0A918HIW6</accession>
<organism evidence="1 2">
    <name type="scientific">Streptomyces purpureus</name>
    <dbReference type="NCBI Taxonomy" id="1951"/>
    <lineage>
        <taxon>Bacteria</taxon>
        <taxon>Bacillati</taxon>
        <taxon>Actinomycetota</taxon>
        <taxon>Actinomycetes</taxon>
        <taxon>Kitasatosporales</taxon>
        <taxon>Streptomycetaceae</taxon>
        <taxon>Streptomyces</taxon>
    </lineage>
</organism>
<keyword evidence="2" id="KW-1185">Reference proteome</keyword>